<feature type="region of interest" description="Disordered" evidence="1">
    <location>
        <begin position="1"/>
        <end position="59"/>
    </location>
</feature>
<reference evidence="2" key="1">
    <citation type="journal article" date="2014" name="Int. J. Syst. Evol. Microbiol.">
        <title>Complete genome sequence of Corynebacterium casei LMG S-19264T (=DSM 44701T), isolated from a smear-ripened cheese.</title>
        <authorList>
            <consortium name="US DOE Joint Genome Institute (JGI-PGF)"/>
            <person name="Walter F."/>
            <person name="Albersmeier A."/>
            <person name="Kalinowski J."/>
            <person name="Ruckert C."/>
        </authorList>
    </citation>
    <scope>NUCLEOTIDE SEQUENCE</scope>
    <source>
        <strain evidence="2">JCM 5016</strain>
    </source>
</reference>
<name>A0A918V7U0_9ACTN</name>
<comment type="caution">
    <text evidence="2">The sequence shown here is derived from an EMBL/GenBank/DDBJ whole genome shotgun (WGS) entry which is preliminary data.</text>
</comment>
<gene>
    <name evidence="2" type="ORF">GCM10010389_09090</name>
</gene>
<reference evidence="2" key="2">
    <citation type="submission" date="2020-09" db="EMBL/GenBank/DDBJ databases">
        <authorList>
            <person name="Sun Q."/>
            <person name="Ohkuma M."/>
        </authorList>
    </citation>
    <scope>NUCLEOTIDE SEQUENCE</scope>
    <source>
        <strain evidence="2">JCM 5016</strain>
    </source>
</reference>
<evidence type="ECO:0000313" key="3">
    <source>
        <dbReference type="Proteomes" id="UP000623010"/>
    </source>
</evidence>
<dbReference type="RefSeq" id="WP_190055964.1">
    <property type="nucleotide sequence ID" value="NZ_BMWH01000002.1"/>
</dbReference>
<evidence type="ECO:0000313" key="2">
    <source>
        <dbReference type="EMBL" id="GGZ73657.1"/>
    </source>
</evidence>
<dbReference type="EMBL" id="BMWH01000002">
    <property type="protein sequence ID" value="GGZ73657.1"/>
    <property type="molecule type" value="Genomic_DNA"/>
</dbReference>
<accession>A0A918V7U0</accession>
<organism evidence="2 3">
    <name type="scientific">Streptomyces echinoruber</name>
    <dbReference type="NCBI Taxonomy" id="68898"/>
    <lineage>
        <taxon>Bacteria</taxon>
        <taxon>Bacillati</taxon>
        <taxon>Actinomycetota</taxon>
        <taxon>Actinomycetes</taxon>
        <taxon>Kitasatosporales</taxon>
        <taxon>Streptomycetaceae</taxon>
        <taxon>Streptomyces</taxon>
    </lineage>
</organism>
<protein>
    <submittedName>
        <fullName evidence="2">Uncharacterized protein</fullName>
    </submittedName>
</protein>
<feature type="compositionally biased region" description="Low complexity" evidence="1">
    <location>
        <begin position="45"/>
        <end position="59"/>
    </location>
</feature>
<evidence type="ECO:0000256" key="1">
    <source>
        <dbReference type="SAM" id="MobiDB-lite"/>
    </source>
</evidence>
<dbReference type="Proteomes" id="UP000623010">
    <property type="component" value="Unassembled WGS sequence"/>
</dbReference>
<proteinExistence type="predicted"/>
<dbReference type="AlphaFoldDB" id="A0A918V7U0"/>
<sequence>MPTEPGHASVASSSDAEETAITAAVSGTPTPVGYGDRFAEDAFGHPSPSAAHAWSAAHA</sequence>
<keyword evidence="3" id="KW-1185">Reference proteome</keyword>